<keyword evidence="7" id="KW-0119">Carbohydrate metabolism</keyword>
<organism evidence="9 10">
    <name type="scientific">Acuticoccus sediminis</name>
    <dbReference type="NCBI Taxonomy" id="2184697"/>
    <lineage>
        <taxon>Bacteria</taxon>
        <taxon>Pseudomonadati</taxon>
        <taxon>Pseudomonadota</taxon>
        <taxon>Alphaproteobacteria</taxon>
        <taxon>Hyphomicrobiales</taxon>
        <taxon>Amorphaceae</taxon>
        <taxon>Acuticoccus</taxon>
    </lineage>
</organism>
<dbReference type="PRINTS" id="PR00735">
    <property type="entry name" value="GLHYDRLASE8"/>
</dbReference>
<keyword evidence="6" id="KW-0326">Glycosidase</keyword>
<sequence>MGRMSRSTLWTMVLLVALSGAETAPVRAQDLYQGPIASEMSPEFYAWYQHQAAGFFQSYMAPEGRIFDPENGGISHSESQAYGMAIALAANAPELFDTIWGWTRRTLRNADGLHAWRYVPGQGVVDRNNATDADLIIAATLSVAARRWNRGDYLGDAARTADSLGRSVLVRHKGHVVMLPGKVGFMPPSQPDGPVINLSYYHFDIMQIVADLAPGYPWKEAIADGWGFYRYVIEAWTPSDWTSVADPEHPVPARNFPVKASYDAVRGPVNMLAVPWASNRDYVDIIDNRLKMNGGMPGIYDPKRGERVGDLTGSGYRLIAAAVDCVADGNPIPADLLNVTPETYFGSALHLMVIHQLYVKHPECIRF</sequence>
<feature type="signal peptide" evidence="8">
    <location>
        <begin position="1"/>
        <end position="28"/>
    </location>
</feature>
<feature type="chain" id="PRO_5032968542" description="cellulase" evidence="8">
    <location>
        <begin position="29"/>
        <end position="367"/>
    </location>
</feature>
<evidence type="ECO:0000256" key="1">
    <source>
        <dbReference type="ARBA" id="ARBA00000966"/>
    </source>
</evidence>
<protein>
    <recommendedName>
        <fullName evidence="3">cellulase</fullName>
        <ecNumber evidence="3">3.2.1.4</ecNumber>
    </recommendedName>
</protein>
<dbReference type="EC" id="3.2.1.4" evidence="3"/>
<keyword evidence="7" id="KW-0624">Polysaccharide degradation</keyword>
<comment type="catalytic activity">
    <reaction evidence="1">
        <text>Endohydrolysis of (1-&gt;4)-beta-D-glucosidic linkages in cellulose, lichenin and cereal beta-D-glucans.</text>
        <dbReference type="EC" id="3.2.1.4"/>
    </reaction>
</comment>
<dbReference type="Proteomes" id="UP000249590">
    <property type="component" value="Unassembled WGS sequence"/>
</dbReference>
<dbReference type="EMBL" id="QHHQ01000005">
    <property type="protein sequence ID" value="RAH99366.1"/>
    <property type="molecule type" value="Genomic_DNA"/>
</dbReference>
<evidence type="ECO:0000313" key="9">
    <source>
        <dbReference type="EMBL" id="RAH99366.1"/>
    </source>
</evidence>
<evidence type="ECO:0000256" key="5">
    <source>
        <dbReference type="ARBA" id="ARBA00023001"/>
    </source>
</evidence>
<name>A0A8B2NUP6_9HYPH</name>
<dbReference type="InterPro" id="IPR008928">
    <property type="entry name" value="6-hairpin_glycosidase_sf"/>
</dbReference>
<evidence type="ECO:0000256" key="3">
    <source>
        <dbReference type="ARBA" id="ARBA00012601"/>
    </source>
</evidence>
<accession>A0A8B2NUP6</accession>
<evidence type="ECO:0000256" key="4">
    <source>
        <dbReference type="ARBA" id="ARBA00022801"/>
    </source>
</evidence>
<keyword evidence="10" id="KW-1185">Reference proteome</keyword>
<keyword evidence="4" id="KW-0378">Hydrolase</keyword>
<evidence type="ECO:0000256" key="7">
    <source>
        <dbReference type="ARBA" id="ARBA00023326"/>
    </source>
</evidence>
<dbReference type="Gene3D" id="1.50.10.10">
    <property type="match status" value="1"/>
</dbReference>
<proteinExistence type="inferred from homology"/>
<gene>
    <name evidence="9" type="ORF">DLJ53_22820</name>
</gene>
<dbReference type="InterPro" id="IPR002037">
    <property type="entry name" value="Glyco_hydro_8"/>
</dbReference>
<comment type="similarity">
    <text evidence="2">Belongs to the glycosyl hydrolase 8 (cellulase D) family.</text>
</comment>
<dbReference type="SUPFAM" id="SSF48208">
    <property type="entry name" value="Six-hairpin glycosidases"/>
    <property type="match status" value="1"/>
</dbReference>
<dbReference type="AlphaFoldDB" id="A0A8B2NUP6"/>
<dbReference type="GO" id="GO:0030245">
    <property type="term" value="P:cellulose catabolic process"/>
    <property type="evidence" value="ECO:0007669"/>
    <property type="project" value="UniProtKB-KW"/>
</dbReference>
<comment type="caution">
    <text evidence="9">The sequence shown here is derived from an EMBL/GenBank/DDBJ whole genome shotgun (WGS) entry which is preliminary data.</text>
</comment>
<dbReference type="GO" id="GO:0008810">
    <property type="term" value="F:cellulase activity"/>
    <property type="evidence" value="ECO:0007669"/>
    <property type="project" value="UniProtKB-EC"/>
</dbReference>
<keyword evidence="8" id="KW-0732">Signal</keyword>
<evidence type="ECO:0000256" key="2">
    <source>
        <dbReference type="ARBA" id="ARBA00009209"/>
    </source>
</evidence>
<dbReference type="InterPro" id="IPR012341">
    <property type="entry name" value="6hp_glycosidase-like_sf"/>
</dbReference>
<evidence type="ECO:0000313" key="10">
    <source>
        <dbReference type="Proteomes" id="UP000249590"/>
    </source>
</evidence>
<evidence type="ECO:0000256" key="8">
    <source>
        <dbReference type="SAM" id="SignalP"/>
    </source>
</evidence>
<reference evidence="9 10" key="1">
    <citation type="submission" date="2018-05" db="EMBL/GenBank/DDBJ databases">
        <title>Acuticoccus sediminis sp. nov., isolated from deep-sea sediment of Indian Ocean.</title>
        <authorList>
            <person name="Liu X."/>
            <person name="Lai Q."/>
            <person name="Du Y."/>
            <person name="Sun F."/>
            <person name="Zhang X."/>
            <person name="Wang S."/>
            <person name="Shao Z."/>
        </authorList>
    </citation>
    <scope>NUCLEOTIDE SEQUENCE [LARGE SCALE GENOMIC DNA]</scope>
    <source>
        <strain evidence="9 10">PTG4-2</strain>
    </source>
</reference>
<dbReference type="Pfam" id="PF01270">
    <property type="entry name" value="Glyco_hydro_8"/>
    <property type="match status" value="1"/>
</dbReference>
<keyword evidence="5" id="KW-0136">Cellulose degradation</keyword>
<evidence type="ECO:0000256" key="6">
    <source>
        <dbReference type="ARBA" id="ARBA00023295"/>
    </source>
</evidence>